<dbReference type="InterPro" id="IPR006680">
    <property type="entry name" value="Amidohydro-rel"/>
</dbReference>
<comment type="caution">
    <text evidence="6">The sequence shown here is derived from an EMBL/GenBank/DDBJ whole genome shotgun (WGS) entry which is preliminary data.</text>
</comment>
<dbReference type="InterPro" id="IPR050378">
    <property type="entry name" value="Metallo-dep_Hydrolases_sf"/>
</dbReference>
<sequence>MINTEERDHSGDLSTTGSDNCTFNTCQKALGKDDFTKIPNGVNGVEDRMSVIWEKGVHSGKMDENRFVAVTSTNAAKIFNLYPKKGRIAVGSDADIVIWDPEATRTISAKTHHQAVNFNIFEGMVCHGVPLVTISRGRVVYEAGVFSVAAGDGKFIPRKPFTEYVYKRITQRDQTCTPKPVQRAPYKGDVFTLKSREAEEGDRAGTRMQGHSSSG</sequence>
<dbReference type="Gene3D" id="2.30.40.10">
    <property type="entry name" value="Urease, subunit C, domain 1"/>
    <property type="match status" value="1"/>
</dbReference>
<evidence type="ECO:0000256" key="2">
    <source>
        <dbReference type="ARBA" id="ARBA00008829"/>
    </source>
</evidence>
<evidence type="ECO:0000259" key="5">
    <source>
        <dbReference type="Pfam" id="PF01979"/>
    </source>
</evidence>
<accession>A0A8J6G134</accession>
<dbReference type="InterPro" id="IPR011059">
    <property type="entry name" value="Metal-dep_hydrolase_composite"/>
</dbReference>
<comment type="similarity">
    <text evidence="2">Belongs to the metallo-dependent hydrolases superfamily. Hydantoinase/dihydropyrimidinase family.</text>
</comment>
<dbReference type="GO" id="GO:0006208">
    <property type="term" value="P:pyrimidine nucleobase catabolic process"/>
    <property type="evidence" value="ECO:0007669"/>
    <property type="project" value="TreeGrafter"/>
</dbReference>
<proteinExistence type="inferred from homology"/>
<dbReference type="GO" id="GO:0005829">
    <property type="term" value="C:cytosol"/>
    <property type="evidence" value="ECO:0007669"/>
    <property type="project" value="TreeGrafter"/>
</dbReference>
<dbReference type="PANTHER" id="PTHR11647:SF50">
    <property type="entry name" value="DIHYDROPYRIMIDINASE"/>
    <property type="match status" value="1"/>
</dbReference>
<evidence type="ECO:0000256" key="1">
    <source>
        <dbReference type="ARBA" id="ARBA00004624"/>
    </source>
</evidence>
<feature type="region of interest" description="Disordered" evidence="4">
    <location>
        <begin position="192"/>
        <end position="215"/>
    </location>
</feature>
<dbReference type="Proteomes" id="UP000710432">
    <property type="component" value="Unassembled WGS sequence"/>
</dbReference>
<reference evidence="6" key="1">
    <citation type="submission" date="2020-03" db="EMBL/GenBank/DDBJ databases">
        <title>Studies in the Genomics of Life Span.</title>
        <authorList>
            <person name="Glass D."/>
        </authorList>
    </citation>
    <scope>NUCLEOTIDE SEQUENCE</scope>
    <source>
        <strain evidence="6">LTLLF</strain>
        <tissue evidence="6">Muscle</tissue>
    </source>
</reference>
<feature type="domain" description="Amidohydrolase-related" evidence="5">
    <location>
        <begin position="9"/>
        <end position="140"/>
    </location>
</feature>
<dbReference type="PANTHER" id="PTHR11647">
    <property type="entry name" value="HYDRANTOINASE/DIHYDROPYRIMIDINASE FAMILY MEMBER"/>
    <property type="match status" value="1"/>
</dbReference>
<organism evidence="6 7">
    <name type="scientific">Microtus ochrogaster</name>
    <name type="common">Prairie vole</name>
    <dbReference type="NCBI Taxonomy" id="79684"/>
    <lineage>
        <taxon>Eukaryota</taxon>
        <taxon>Metazoa</taxon>
        <taxon>Chordata</taxon>
        <taxon>Craniata</taxon>
        <taxon>Vertebrata</taxon>
        <taxon>Euteleostomi</taxon>
        <taxon>Mammalia</taxon>
        <taxon>Eutheria</taxon>
        <taxon>Euarchontoglires</taxon>
        <taxon>Glires</taxon>
        <taxon>Rodentia</taxon>
        <taxon>Myomorpha</taxon>
        <taxon>Muroidea</taxon>
        <taxon>Cricetidae</taxon>
        <taxon>Arvicolinae</taxon>
        <taxon>Microtus</taxon>
    </lineage>
</organism>
<dbReference type="GO" id="GO:0030426">
    <property type="term" value="C:growth cone"/>
    <property type="evidence" value="ECO:0007669"/>
    <property type="project" value="UniProtKB-SubCell"/>
</dbReference>
<feature type="compositionally biased region" description="Basic and acidic residues" evidence="4">
    <location>
        <begin position="194"/>
        <end position="205"/>
    </location>
</feature>
<gene>
    <name evidence="6" type="ORF">LTLLF_191795</name>
</gene>
<dbReference type="AlphaFoldDB" id="A0A8J6G134"/>
<keyword evidence="3" id="KW-0597">Phosphoprotein</keyword>
<dbReference type="GO" id="GO:0004157">
    <property type="term" value="F:dihydropyrimidinase activity"/>
    <property type="evidence" value="ECO:0007669"/>
    <property type="project" value="TreeGrafter"/>
</dbReference>
<dbReference type="FunFam" id="3.20.20.140:FF:000217">
    <property type="entry name" value="Dihydropyrimidinase-related protein 1"/>
    <property type="match status" value="1"/>
</dbReference>
<evidence type="ECO:0000313" key="6">
    <source>
        <dbReference type="EMBL" id="KAH0502527.1"/>
    </source>
</evidence>
<comment type="subcellular location">
    <subcellularLocation>
        <location evidence="1">Cell projection</location>
        <location evidence="1">Growth cone</location>
    </subcellularLocation>
</comment>
<evidence type="ECO:0000256" key="4">
    <source>
        <dbReference type="SAM" id="MobiDB-lite"/>
    </source>
</evidence>
<name>A0A8J6G134_MICOH</name>
<evidence type="ECO:0000256" key="3">
    <source>
        <dbReference type="ARBA" id="ARBA00022553"/>
    </source>
</evidence>
<evidence type="ECO:0000313" key="7">
    <source>
        <dbReference type="Proteomes" id="UP000710432"/>
    </source>
</evidence>
<protein>
    <submittedName>
        <fullName evidence="6">Dihydropyrimidinase</fullName>
    </submittedName>
</protein>
<dbReference type="Gene3D" id="3.20.20.140">
    <property type="entry name" value="Metal-dependent hydrolases"/>
    <property type="match status" value="1"/>
</dbReference>
<dbReference type="SUPFAM" id="SSF51338">
    <property type="entry name" value="Composite domain of metallo-dependent hydrolases"/>
    <property type="match status" value="1"/>
</dbReference>
<dbReference type="Pfam" id="PF01979">
    <property type="entry name" value="Amidohydro_1"/>
    <property type="match status" value="1"/>
</dbReference>
<dbReference type="EMBL" id="JAATJU010025900">
    <property type="protein sequence ID" value="KAH0502527.1"/>
    <property type="molecule type" value="Genomic_DNA"/>
</dbReference>